<keyword evidence="2" id="KW-0663">Pyridoxal phosphate</keyword>
<proteinExistence type="inferred from homology"/>
<name>A0A6N6VPL4_9HYPH</name>
<dbReference type="GO" id="GO:0003677">
    <property type="term" value="F:DNA binding"/>
    <property type="evidence" value="ECO:0007669"/>
    <property type="project" value="UniProtKB-KW"/>
</dbReference>
<evidence type="ECO:0000259" key="6">
    <source>
        <dbReference type="PROSITE" id="PS50949"/>
    </source>
</evidence>
<keyword evidence="8" id="KW-1185">Reference proteome</keyword>
<dbReference type="PANTHER" id="PTHR46577">
    <property type="entry name" value="HTH-TYPE TRANSCRIPTIONAL REGULATORY PROTEIN GABR"/>
    <property type="match status" value="1"/>
</dbReference>
<dbReference type="AlphaFoldDB" id="A0A6N6VPL4"/>
<comment type="caution">
    <text evidence="7">The sequence shown here is derived from an EMBL/GenBank/DDBJ whole genome shotgun (WGS) entry which is preliminary data.</text>
</comment>
<evidence type="ECO:0000256" key="4">
    <source>
        <dbReference type="ARBA" id="ARBA00023125"/>
    </source>
</evidence>
<dbReference type="GO" id="GO:0003700">
    <property type="term" value="F:DNA-binding transcription factor activity"/>
    <property type="evidence" value="ECO:0007669"/>
    <property type="project" value="InterPro"/>
</dbReference>
<dbReference type="Proteomes" id="UP000468901">
    <property type="component" value="Unassembled WGS sequence"/>
</dbReference>
<dbReference type="Pfam" id="PF00155">
    <property type="entry name" value="Aminotran_1_2"/>
    <property type="match status" value="1"/>
</dbReference>
<comment type="similarity">
    <text evidence="1">In the C-terminal section; belongs to the class-I pyridoxal-phosphate-dependent aminotransferase family.</text>
</comment>
<organism evidence="7 8">
    <name type="scientific">Parvibaculum sedimenti</name>
    <dbReference type="NCBI Taxonomy" id="2608632"/>
    <lineage>
        <taxon>Bacteria</taxon>
        <taxon>Pseudomonadati</taxon>
        <taxon>Pseudomonadota</taxon>
        <taxon>Alphaproteobacteria</taxon>
        <taxon>Hyphomicrobiales</taxon>
        <taxon>Parvibaculaceae</taxon>
        <taxon>Parvibaculum</taxon>
    </lineage>
</organism>
<dbReference type="PANTHER" id="PTHR46577:SF1">
    <property type="entry name" value="HTH-TYPE TRANSCRIPTIONAL REGULATORY PROTEIN GABR"/>
    <property type="match status" value="1"/>
</dbReference>
<dbReference type="GO" id="GO:0030170">
    <property type="term" value="F:pyridoxal phosphate binding"/>
    <property type="evidence" value="ECO:0007669"/>
    <property type="project" value="InterPro"/>
</dbReference>
<keyword evidence="7" id="KW-0032">Aminotransferase</keyword>
<dbReference type="Gene3D" id="3.40.640.10">
    <property type="entry name" value="Type I PLP-dependent aspartate aminotransferase-like (Major domain)"/>
    <property type="match status" value="1"/>
</dbReference>
<dbReference type="Pfam" id="PF00392">
    <property type="entry name" value="GntR"/>
    <property type="match status" value="1"/>
</dbReference>
<evidence type="ECO:0000313" key="8">
    <source>
        <dbReference type="Proteomes" id="UP000468901"/>
    </source>
</evidence>
<dbReference type="InterPro" id="IPR015421">
    <property type="entry name" value="PyrdxlP-dep_Trfase_major"/>
</dbReference>
<dbReference type="InterPro" id="IPR051446">
    <property type="entry name" value="HTH_trans_reg/aminotransferase"/>
</dbReference>
<reference evidence="7 8" key="1">
    <citation type="submission" date="2019-09" db="EMBL/GenBank/DDBJ databases">
        <title>Parvibaculum sedimenti sp. nov., isolated from sediment.</title>
        <authorList>
            <person name="Wang Y."/>
        </authorList>
    </citation>
    <scope>NUCLEOTIDE SEQUENCE [LARGE SCALE GENOMIC DNA]</scope>
    <source>
        <strain evidence="7 8">HXT-9</strain>
    </source>
</reference>
<evidence type="ECO:0000256" key="5">
    <source>
        <dbReference type="ARBA" id="ARBA00023163"/>
    </source>
</evidence>
<dbReference type="GO" id="GO:0008483">
    <property type="term" value="F:transaminase activity"/>
    <property type="evidence" value="ECO:0007669"/>
    <property type="project" value="UniProtKB-KW"/>
</dbReference>
<dbReference type="Gene3D" id="1.10.10.10">
    <property type="entry name" value="Winged helix-like DNA-binding domain superfamily/Winged helix DNA-binding domain"/>
    <property type="match status" value="1"/>
</dbReference>
<keyword evidence="7" id="KW-0808">Transferase</keyword>
<dbReference type="CDD" id="cd07377">
    <property type="entry name" value="WHTH_GntR"/>
    <property type="match status" value="1"/>
</dbReference>
<accession>A0A6N6VPL4</accession>
<dbReference type="PROSITE" id="PS50949">
    <property type="entry name" value="HTH_GNTR"/>
    <property type="match status" value="1"/>
</dbReference>
<dbReference type="InterPro" id="IPR036388">
    <property type="entry name" value="WH-like_DNA-bd_sf"/>
</dbReference>
<dbReference type="SMART" id="SM00345">
    <property type="entry name" value="HTH_GNTR"/>
    <property type="match status" value="1"/>
</dbReference>
<evidence type="ECO:0000256" key="3">
    <source>
        <dbReference type="ARBA" id="ARBA00023015"/>
    </source>
</evidence>
<dbReference type="SUPFAM" id="SSF46785">
    <property type="entry name" value="Winged helix' DNA-binding domain"/>
    <property type="match status" value="1"/>
</dbReference>
<keyword evidence="5" id="KW-0804">Transcription</keyword>
<keyword evidence="3" id="KW-0805">Transcription regulation</keyword>
<sequence>MLGFNCFIVTMTFSLTKLLKEQRPGPRYRVMADLIGEAIVDGRLAPGERLPALRDIAYELGVTVGTVARAYALAASRGLVAGEVGRGTYVLARAAREPMQGVGSAAFHAAAEGVEVPMKQAIAAPVGQTEIMSAALRELLDQLPAREGPSLFNTYLAPGGTEDERAAAARWIAYGEFTPSPEKILLCSGTQQAILTALLTACEPHDLVLTEALTYHAMIAQASLMGFRIAPVDIDTEGLVPEALERAIIEQKPRAIFVVPTIHNPTTSIMSEARRIRIAEIARAHRVAVIEDDIYGTLLGSRPEPIAHHYPEGTYYATSLAKSLGCGLRIGHLIPPADKLDRARAILHGQGQTVPPLMAELATSLIVSGGADELVARQRKEMLARQAIAMELLGHHDMRRHPAALYVWLRLPEEWRAHSFVEAARQRGVALAAGEDFMVGRPDRAARHVRIALGQAQSREALRHGLSIIASLLDSAPAELASLA</sequence>
<dbReference type="InterPro" id="IPR000524">
    <property type="entry name" value="Tscrpt_reg_HTH_GntR"/>
</dbReference>
<dbReference type="SUPFAM" id="SSF53383">
    <property type="entry name" value="PLP-dependent transferases"/>
    <property type="match status" value="1"/>
</dbReference>
<gene>
    <name evidence="7" type="ORF">F2P47_07200</name>
</gene>
<dbReference type="EMBL" id="WESC01000005">
    <property type="protein sequence ID" value="KAB7740824.1"/>
    <property type="molecule type" value="Genomic_DNA"/>
</dbReference>
<evidence type="ECO:0000256" key="2">
    <source>
        <dbReference type="ARBA" id="ARBA00022898"/>
    </source>
</evidence>
<keyword evidence="4" id="KW-0238">DNA-binding</keyword>
<evidence type="ECO:0000313" key="7">
    <source>
        <dbReference type="EMBL" id="KAB7740824.1"/>
    </source>
</evidence>
<dbReference type="InterPro" id="IPR015422">
    <property type="entry name" value="PyrdxlP-dep_Trfase_small"/>
</dbReference>
<dbReference type="InterPro" id="IPR036390">
    <property type="entry name" value="WH_DNA-bd_sf"/>
</dbReference>
<protein>
    <submittedName>
        <fullName evidence="7">Aminotransferase class I/II-fold pyridoxal phosphate-dependent enzyme</fullName>
    </submittedName>
</protein>
<feature type="domain" description="HTH gntR-type" evidence="6">
    <location>
        <begin position="25"/>
        <end position="93"/>
    </location>
</feature>
<dbReference type="InterPro" id="IPR015424">
    <property type="entry name" value="PyrdxlP-dep_Trfase"/>
</dbReference>
<evidence type="ECO:0000256" key="1">
    <source>
        <dbReference type="ARBA" id="ARBA00005384"/>
    </source>
</evidence>
<dbReference type="Gene3D" id="3.90.1150.10">
    <property type="entry name" value="Aspartate Aminotransferase, domain 1"/>
    <property type="match status" value="1"/>
</dbReference>
<dbReference type="CDD" id="cd00609">
    <property type="entry name" value="AAT_like"/>
    <property type="match status" value="1"/>
</dbReference>
<dbReference type="InterPro" id="IPR004839">
    <property type="entry name" value="Aminotransferase_I/II_large"/>
</dbReference>